<dbReference type="Pfam" id="PF17857">
    <property type="entry name" value="AAA_lid_1"/>
    <property type="match status" value="1"/>
</dbReference>
<dbReference type="AlphaFoldDB" id="A0A0A9WB26"/>
<comment type="similarity">
    <text evidence="1">Belongs to the dynein heavy chain family.</text>
</comment>
<name>A0A0A9WB26_LYGHE</name>
<accession>A0A0A9WB26</accession>
<dbReference type="EMBL" id="GBHO01037972">
    <property type="protein sequence ID" value="JAG05632.1"/>
    <property type="molecule type" value="Transcribed_RNA"/>
</dbReference>
<dbReference type="PANTHER" id="PTHR22878:SF68">
    <property type="entry name" value="DYNEIN HEAVY CHAIN 6, AXONEMAL-LIKE"/>
    <property type="match status" value="1"/>
</dbReference>
<dbReference type="GO" id="GO:0030286">
    <property type="term" value="C:dynein complex"/>
    <property type="evidence" value="ECO:0007669"/>
    <property type="project" value="InterPro"/>
</dbReference>
<proteinExistence type="inferred from homology"/>
<dbReference type="GO" id="GO:0045505">
    <property type="term" value="F:dynein intermediate chain binding"/>
    <property type="evidence" value="ECO:0007669"/>
    <property type="project" value="InterPro"/>
</dbReference>
<dbReference type="GO" id="GO:0051959">
    <property type="term" value="F:dynein light intermediate chain binding"/>
    <property type="evidence" value="ECO:0007669"/>
    <property type="project" value="InterPro"/>
</dbReference>
<evidence type="ECO:0000259" key="2">
    <source>
        <dbReference type="Pfam" id="PF12780"/>
    </source>
</evidence>
<dbReference type="PANTHER" id="PTHR22878">
    <property type="entry name" value="DYNEIN HEAVY CHAIN 6, AXONEMAL-LIKE-RELATED"/>
    <property type="match status" value="1"/>
</dbReference>
<dbReference type="InterPro" id="IPR024317">
    <property type="entry name" value="Dynein_heavy_chain_D4_dom"/>
</dbReference>
<dbReference type="InterPro" id="IPR027417">
    <property type="entry name" value="P-loop_NTPase"/>
</dbReference>
<reference evidence="4" key="2">
    <citation type="submission" date="2014-07" db="EMBL/GenBank/DDBJ databases">
        <authorList>
            <person name="Hull J."/>
        </authorList>
    </citation>
    <scope>NUCLEOTIDE SEQUENCE</scope>
</reference>
<organism evidence="4">
    <name type="scientific">Lygus hesperus</name>
    <name type="common">Western plant bug</name>
    <dbReference type="NCBI Taxonomy" id="30085"/>
    <lineage>
        <taxon>Eukaryota</taxon>
        <taxon>Metazoa</taxon>
        <taxon>Ecdysozoa</taxon>
        <taxon>Arthropoda</taxon>
        <taxon>Hexapoda</taxon>
        <taxon>Insecta</taxon>
        <taxon>Pterygota</taxon>
        <taxon>Neoptera</taxon>
        <taxon>Paraneoptera</taxon>
        <taxon>Hemiptera</taxon>
        <taxon>Heteroptera</taxon>
        <taxon>Panheteroptera</taxon>
        <taxon>Cimicomorpha</taxon>
        <taxon>Miridae</taxon>
        <taxon>Mirini</taxon>
        <taxon>Lygus</taxon>
    </lineage>
</organism>
<feature type="domain" description="Dynein heavy chain AAA module D4" evidence="2">
    <location>
        <begin position="117"/>
        <end position="163"/>
    </location>
</feature>
<feature type="domain" description="Dynein heavy chain 3 AAA+ lid" evidence="3">
    <location>
        <begin position="1"/>
        <end position="53"/>
    </location>
</feature>
<evidence type="ECO:0000256" key="1">
    <source>
        <dbReference type="ARBA" id="ARBA00008887"/>
    </source>
</evidence>
<protein>
    <submittedName>
        <fullName evidence="4">Dynein heavy chain 1, axonemal</fullName>
    </submittedName>
</protein>
<evidence type="ECO:0000259" key="3">
    <source>
        <dbReference type="Pfam" id="PF17857"/>
    </source>
</evidence>
<evidence type="ECO:0000313" key="4">
    <source>
        <dbReference type="EMBL" id="JAG05632.1"/>
    </source>
</evidence>
<dbReference type="GO" id="GO:0007018">
    <property type="term" value="P:microtubule-based movement"/>
    <property type="evidence" value="ECO:0007669"/>
    <property type="project" value="InterPro"/>
</dbReference>
<dbReference type="InterPro" id="IPR026983">
    <property type="entry name" value="DHC"/>
</dbReference>
<reference evidence="4" key="1">
    <citation type="journal article" date="2014" name="PLoS ONE">
        <title>Transcriptome-Based Identification of ABC Transporters in the Western Tarnished Plant Bug Lygus hesperus.</title>
        <authorList>
            <person name="Hull J.J."/>
            <person name="Chaney K."/>
            <person name="Geib S.M."/>
            <person name="Fabrick J.A."/>
            <person name="Brent C.S."/>
            <person name="Walsh D."/>
            <person name="Lavine L.C."/>
        </authorList>
    </citation>
    <scope>NUCLEOTIDE SEQUENCE</scope>
</reference>
<dbReference type="Pfam" id="PF12780">
    <property type="entry name" value="AAA_8"/>
    <property type="match status" value="1"/>
</dbReference>
<dbReference type="Gene3D" id="1.20.920.30">
    <property type="match status" value="1"/>
</dbReference>
<sequence length="165" mass="18784">MRDIIRVFPMIYQIDAKGIETTQALTTLWLHEIERVFGDRLVNSVDKSLLHDFVCKQELPLLHSHTTYDDLVKCERLIYGDFFALNGSYEQATDMSVLSSRFHDLLATYNDENETRMGLVLFLDAIEHVCRIARVLRMPNGHCLLLGVGGSGRKSLTRLACSLIP</sequence>
<dbReference type="Gene3D" id="3.40.50.300">
    <property type="entry name" value="P-loop containing nucleotide triphosphate hydrolases"/>
    <property type="match status" value="1"/>
</dbReference>
<dbReference type="InterPro" id="IPR041589">
    <property type="entry name" value="DNAH3_AAA_lid_1"/>
</dbReference>
<gene>
    <name evidence="4" type="primary">DNAH1_1</name>
    <name evidence="4" type="ORF">CM83_37057</name>
</gene>